<gene>
    <name evidence="12" type="ORF">A4S10_01753</name>
    <name evidence="14" type="ORF">DKC2_1764</name>
    <name evidence="13" type="ORF">DSJ38_07440</name>
    <name evidence="7" type="ORF">ERS007679_00141</name>
    <name evidence="2" type="ORF">ERS007681_00205</name>
    <name evidence="3" type="ORF">ERS007688_01601</name>
    <name evidence="8" type="ORF">ERS007703_01727</name>
    <name evidence="9" type="ORF">ERS007720_01883</name>
    <name evidence="10" type="ORF">ERS007741_01776</name>
    <name evidence="5" type="ORF">ERS027646_00892</name>
    <name evidence="4" type="ORF">ERS027661_00997</name>
    <name evidence="6" type="ORF">ERS094118_02037</name>
    <name evidence="11" type="ORF">J8J21_04155</name>
</gene>
<reference evidence="12 24" key="6">
    <citation type="submission" date="2017-02" db="EMBL/GenBank/DDBJ databases">
        <title>Protein polymorphisms may explain contrasting epidemiological fitness of two variants of a multidrug-resistant Mycobacterium tuberculosis strain.</title>
        <authorList>
            <person name="Bigi M.M."/>
            <person name="Lopez B."/>
            <person name="Blanco F.C."/>
            <person name="Sasiain M.C."/>
            <person name="De La Barrera S."/>
            <person name="Ritacco V."/>
            <person name="Bigi F."/>
            <person name="Soria M.A."/>
        </authorList>
    </citation>
    <scope>NUCLEOTIDE SEQUENCE [LARGE SCALE GENOMIC DNA]</scope>
    <source>
        <strain evidence="12 24">6548</strain>
    </source>
</reference>
<evidence type="ECO:0000313" key="22">
    <source>
        <dbReference type="Proteomes" id="UP000049023"/>
    </source>
</evidence>
<dbReference type="Proteomes" id="UP000050139">
    <property type="component" value="Unassembled WGS sequence"/>
</dbReference>
<evidence type="ECO:0000313" key="13">
    <source>
        <dbReference type="EMBL" id="REQ53896.1"/>
    </source>
</evidence>
<dbReference type="Proteomes" id="UP000256381">
    <property type="component" value="Unassembled WGS sequence"/>
</dbReference>
<dbReference type="EMBL" id="QTBD01000117">
    <property type="protein sequence ID" value="REQ53896.1"/>
    <property type="molecule type" value="Genomic_DNA"/>
</dbReference>
<dbReference type="Proteomes" id="UP000038802">
    <property type="component" value="Unassembled WGS sequence"/>
</dbReference>
<dbReference type="SMART" id="SM00460">
    <property type="entry name" value="TGc"/>
    <property type="match status" value="1"/>
</dbReference>
<dbReference type="EMBL" id="CSAD01000008">
    <property type="protein sequence ID" value="COU67769.1"/>
    <property type="molecule type" value="Genomic_DNA"/>
</dbReference>
<accession>A0A045IZJ2</accession>
<evidence type="ECO:0000313" key="5">
    <source>
        <dbReference type="EMBL" id="CKR89371.1"/>
    </source>
</evidence>
<dbReference type="Proteomes" id="UP000300237">
    <property type="component" value="Chromosome"/>
</dbReference>
<evidence type="ECO:0000313" key="12">
    <source>
        <dbReference type="EMBL" id="OMH59583.1"/>
    </source>
</evidence>
<dbReference type="STRING" id="115862.BBG46_08820"/>
<dbReference type="Proteomes" id="UP000048289">
    <property type="component" value="Unassembled WGS sequence"/>
</dbReference>
<dbReference type="SMR" id="A0A045IZJ2"/>
<evidence type="ECO:0000313" key="21">
    <source>
        <dbReference type="Proteomes" id="UP000048948"/>
    </source>
</evidence>
<evidence type="ECO:0000259" key="1">
    <source>
        <dbReference type="SMART" id="SM00460"/>
    </source>
</evidence>
<evidence type="ECO:0000313" key="23">
    <source>
        <dbReference type="Proteomes" id="UP000050139"/>
    </source>
</evidence>
<dbReference type="Proteomes" id="UP000189452">
    <property type="component" value="Chromosome"/>
</dbReference>
<evidence type="ECO:0000313" key="8">
    <source>
        <dbReference type="EMBL" id="COV61062.1"/>
    </source>
</evidence>
<dbReference type="EMBL" id="JAGIZI010000004">
    <property type="protein sequence ID" value="MBP0682328.1"/>
    <property type="molecule type" value="Genomic_DNA"/>
</dbReference>
<dbReference type="AlphaFoldDB" id="A0A045IZJ2"/>
<organism evidence="12 24">
    <name type="scientific">Mycobacterium tuberculosis</name>
    <dbReference type="NCBI Taxonomy" id="1773"/>
    <lineage>
        <taxon>Bacteria</taxon>
        <taxon>Bacillati</taxon>
        <taxon>Actinomycetota</taxon>
        <taxon>Actinomycetes</taxon>
        <taxon>Mycobacteriales</taxon>
        <taxon>Mycobacteriaceae</taxon>
        <taxon>Mycobacterium</taxon>
        <taxon>Mycobacterium tuberculosis complex</taxon>
    </lineage>
</organism>
<dbReference type="Proteomes" id="UP000048948">
    <property type="component" value="Unassembled WGS sequence"/>
</dbReference>
<dbReference type="Proteomes" id="UP000049023">
    <property type="component" value="Unassembled WGS sequence"/>
</dbReference>
<dbReference type="Proteomes" id="UP000046947">
    <property type="component" value="Unassembled WGS sequence"/>
</dbReference>
<evidence type="ECO:0000313" key="17">
    <source>
        <dbReference type="Proteomes" id="UP000045842"/>
    </source>
</evidence>
<evidence type="ECO:0000313" key="24">
    <source>
        <dbReference type="Proteomes" id="UP000189452"/>
    </source>
</evidence>
<reference evidence="6 23" key="1">
    <citation type="submission" date="2015-03" db="EMBL/GenBank/DDBJ databases">
        <authorList>
            <consortium name="Pathogen Informatics"/>
            <person name="Murphy D."/>
        </authorList>
    </citation>
    <scope>NUCLEOTIDE SEQUENCE [LARGE SCALE GENOMIC DNA]</scope>
    <source>
        <strain evidence="6 23">0268S</strain>
    </source>
</reference>
<reference evidence="13" key="7">
    <citation type="submission" date="2018-07" db="EMBL/GenBank/DDBJ databases">
        <authorList>
            <person name="Shah S."/>
            <person name="Brown T."/>
            <person name="Auld S."/>
            <person name="Bratton K."/>
            <person name="Narechania A."/>
            <person name="Mathema B."/>
            <person name="Gandhi N."/>
        </authorList>
    </citation>
    <scope>NUCLEOTIDE SEQUENCE</scope>
    <source>
        <strain evidence="13">32301_S10</strain>
    </source>
</reference>
<dbReference type="RefSeq" id="WP_003408265.1">
    <property type="nucleotide sequence ID" value="NZ_AP017901.1"/>
</dbReference>
<reference evidence="13 25" key="5">
    <citation type="journal article" date="2017" name="N. Engl. J. Med.">
        <title>Transmission of Extensively Drug-Resistant Tuberculosis in South Africa.</title>
        <authorList>
            <person name="Shah N.S."/>
            <person name="Auld S.C."/>
            <person name="Brust J.C."/>
            <person name="Mathema B."/>
            <person name="Ismail N."/>
            <person name="Moodley P."/>
            <person name="Mlisana K."/>
            <person name="Allana S."/>
            <person name="Campbell A."/>
            <person name="Mthiyane T."/>
            <person name="Morris N."/>
            <person name="Mpangase P."/>
            <person name="van der Meulen H."/>
            <person name="Omar S.V."/>
            <person name="Brown T.S."/>
            <person name="Narechania A."/>
            <person name="Shaskina E."/>
            <person name="Kapwata T."/>
            <person name="Kreiswirth B."/>
            <person name="Gandhi N.R."/>
        </authorList>
    </citation>
    <scope>NUCLEOTIDE SEQUENCE [LARGE SCALE GENOMIC DNA]</scope>
    <source>
        <strain evidence="13 25">32301_S10</strain>
    </source>
</reference>
<reference evidence="14 26" key="8">
    <citation type="submission" date="2018-08" db="EMBL/GenBank/DDBJ databases">
        <authorList>
            <person name="Fokvardsen B D."/>
            <person name="Norman A."/>
        </authorList>
    </citation>
    <scope>NUCLEOTIDE SEQUENCE [LARGE SCALE GENOMIC DNA]</scope>
    <source>
        <strain evidence="14 26">DKC2</strain>
    </source>
</reference>
<dbReference type="EMBL" id="CFOE01000012">
    <property type="protein sequence ID" value="CFE35027.1"/>
    <property type="molecule type" value="Genomic_DNA"/>
</dbReference>
<dbReference type="EMBL" id="LWDQ01000001">
    <property type="protein sequence ID" value="OMH59583.1"/>
    <property type="molecule type" value="Genomic_DNA"/>
</dbReference>
<evidence type="ECO:0000313" key="6">
    <source>
        <dbReference type="EMBL" id="CLW16621.1"/>
    </source>
</evidence>
<evidence type="ECO:0000313" key="20">
    <source>
        <dbReference type="Proteomes" id="UP000048600"/>
    </source>
</evidence>
<evidence type="ECO:0000313" key="11">
    <source>
        <dbReference type="EMBL" id="MBP0682328.1"/>
    </source>
</evidence>
<evidence type="ECO:0000313" key="10">
    <source>
        <dbReference type="EMBL" id="COW19425.1"/>
    </source>
</evidence>
<name>A0A045IZJ2_MYCTX</name>
<dbReference type="PANTHER" id="PTHR38339:SF1">
    <property type="entry name" value="TRANSGLUTAMINASE-LIKE DOMAIN-CONTAINING PROTEIN"/>
    <property type="match status" value="1"/>
</dbReference>
<evidence type="ECO:0000313" key="18">
    <source>
        <dbReference type="Proteomes" id="UP000046947"/>
    </source>
</evidence>
<evidence type="ECO:0000313" key="16">
    <source>
        <dbReference type="Proteomes" id="UP000044938"/>
    </source>
</evidence>
<dbReference type="GeneID" id="45425642"/>
<evidence type="ECO:0000313" key="26">
    <source>
        <dbReference type="Proteomes" id="UP000300237"/>
    </source>
</evidence>
<evidence type="ECO:0000313" key="4">
    <source>
        <dbReference type="EMBL" id="CKR31029.1"/>
    </source>
</evidence>
<dbReference type="EMBL" id="LR027516">
    <property type="protein sequence ID" value="VCU49930.1"/>
    <property type="molecule type" value="Genomic_DNA"/>
</dbReference>
<dbReference type="InterPro" id="IPR038765">
    <property type="entry name" value="Papain-like_cys_pep_sf"/>
</dbReference>
<evidence type="ECO:0000313" key="3">
    <source>
        <dbReference type="EMBL" id="CFE49938.1"/>
    </source>
</evidence>
<protein>
    <submittedName>
        <fullName evidence="2">Transglutaminase domain-containing protein</fullName>
    </submittedName>
    <submittedName>
        <fullName evidence="11">Transglutaminase family protein</fullName>
    </submittedName>
    <submittedName>
        <fullName evidence="12">Transglutaminase-like superfamily protein</fullName>
    </submittedName>
</protein>
<reference evidence="11 27" key="9">
    <citation type="submission" date="2021-03" db="EMBL/GenBank/DDBJ databases">
        <title>Whole Genome Sequencing of Mycobacterium tuberculosis clinical isolates from Arunachal Pradesh, India.</title>
        <authorList>
            <person name="Singh S."/>
            <person name="Mudliar S.R."/>
            <person name="Kulsum U."/>
            <person name="Rufai S.B."/>
            <person name="Singh P.K."/>
            <person name="Umpo M."/>
            <person name="Nyori M."/>
        </authorList>
    </citation>
    <scope>NUCLEOTIDE SEQUENCE [LARGE SCALE GENOMIC DNA]</scope>
    <source>
        <strain evidence="11 27">OMICS/BPL/0142/20/SP</strain>
    </source>
</reference>
<dbReference type="EMBL" id="CFOH01000213">
    <property type="protein sequence ID" value="CFE49938.1"/>
    <property type="molecule type" value="Genomic_DNA"/>
</dbReference>
<evidence type="ECO:0000313" key="27">
    <source>
        <dbReference type="Proteomes" id="UP000671119"/>
    </source>
</evidence>
<dbReference type="Proteomes" id="UP000048600">
    <property type="component" value="Unassembled WGS sequence"/>
</dbReference>
<dbReference type="Proteomes" id="UP000044938">
    <property type="component" value="Unassembled WGS sequence"/>
</dbReference>
<dbReference type="Proteomes" id="UP000045842">
    <property type="component" value="Unassembled WGS sequence"/>
</dbReference>
<dbReference type="EMBL" id="CHKL01000169">
    <property type="protein sequence ID" value="COW19425.1"/>
    <property type="molecule type" value="Genomic_DNA"/>
</dbReference>
<dbReference type="EMBL" id="CNGE01000107">
    <property type="protein sequence ID" value="CKR89371.1"/>
    <property type="molecule type" value="Genomic_DNA"/>
</dbReference>
<reference evidence="12 24" key="4">
    <citation type="submission" date="2016-04" db="EMBL/GenBank/DDBJ databases">
        <authorList>
            <person name="Bigi M."/>
            <person name="Bigi F."/>
            <person name="Soria M.A."/>
        </authorList>
    </citation>
    <scope>NUCLEOTIDE SEQUENCE [LARGE SCALE GENOMIC DNA]</scope>
    <source>
        <strain evidence="12 24">6548</strain>
    </source>
</reference>
<evidence type="ECO:0000313" key="25">
    <source>
        <dbReference type="Proteomes" id="UP000256381"/>
    </source>
</evidence>
<evidence type="ECO:0000313" key="14">
    <source>
        <dbReference type="EMBL" id="VCU49930.1"/>
    </source>
</evidence>
<evidence type="ECO:0000313" key="19">
    <source>
        <dbReference type="Proteomes" id="UP000048289"/>
    </source>
</evidence>
<dbReference type="InterPro" id="IPR002931">
    <property type="entry name" value="Transglutaminase-like"/>
</dbReference>
<dbReference type="EMBL" id="CSAJ01000210">
    <property type="protein sequence ID" value="COW16485.1"/>
    <property type="molecule type" value="Genomic_DNA"/>
</dbReference>
<evidence type="ECO:0000313" key="9">
    <source>
        <dbReference type="EMBL" id="COW16485.1"/>
    </source>
</evidence>
<feature type="domain" description="Transglutaminase-like" evidence="1">
    <location>
        <begin position="177"/>
        <end position="246"/>
    </location>
</feature>
<dbReference type="Pfam" id="PF01841">
    <property type="entry name" value="Transglut_core"/>
    <property type="match status" value="1"/>
</dbReference>
<dbReference type="PANTHER" id="PTHR38339">
    <property type="entry name" value="TRANSGLUTAMINASE DOMAIN PROTEIN"/>
    <property type="match status" value="1"/>
</dbReference>
<dbReference type="EMBL" id="COPH01000013">
    <property type="protein sequence ID" value="CLW16621.1"/>
    <property type="molecule type" value="Genomic_DNA"/>
</dbReference>
<dbReference type="PATRIC" id="fig|1773.206.peg.3192"/>
<dbReference type="Proteomes" id="UP000671119">
    <property type="component" value="Unassembled WGS sequence"/>
</dbReference>
<sequence>MTITDPAVSAHADATIGLFEITDHITIDSTQGAHTVEMWCPVIGDGAFQRVLDVEVTSEDPYDLTREPEFGNLMLYSRLRLATAASWSIRYVVERRAIGHAPDPARARPLATAQLFSRALIPEAHVDVDERTRTLAQDVVGPETNPLEQARRIYDYVTGAMDYDATKQSFLGSTEHALTCSVGNCNDIHALFVSLCRSVDIPARFVLGQALELPQPGAQDCEVCGYHCWAEFFVAGLGWLPADASCATKYGTHGLFANLQANHIAWSIGRDILLAPPQRAGRSLFFAGPYAEIDGETHPAQRQIRFTAMT</sequence>
<dbReference type="EMBL" id="CNFU01000148">
    <property type="protein sequence ID" value="CKR31029.1"/>
    <property type="molecule type" value="Genomic_DNA"/>
</dbReference>
<reference evidence="8" key="3">
    <citation type="submission" date="2015-03" db="EMBL/GenBank/DDBJ databases">
        <authorList>
            <person name="Murphy D."/>
        </authorList>
    </citation>
    <scope>NUCLEOTIDE SEQUENCE [LARGE SCALE GENOMIC DNA]</scope>
    <source>
        <strain evidence="8">K00500041</strain>
    </source>
</reference>
<dbReference type="EMBL" id="CSAE01000157">
    <property type="protein sequence ID" value="COV61062.1"/>
    <property type="molecule type" value="Genomic_DNA"/>
</dbReference>
<dbReference type="OMA" id="CWAEFYL"/>
<reference evidence="15 16" key="2">
    <citation type="submission" date="2015-03" db="EMBL/GenBank/DDBJ databases">
        <authorList>
            <consortium name="Pathogen Informatics"/>
        </authorList>
    </citation>
    <scope>NUCLEOTIDE SEQUENCE [LARGE SCALE GENOMIC DNA]</scope>
    <source>
        <strain evidence="5 21">Bir 172</strain>
        <strain evidence="4 22">Bir 187</strain>
        <strain evidence="7 17">G09801536</strain>
        <strain evidence="2 19">G09901357</strain>
        <strain evidence="3 18">H09601792</strain>
        <strain evidence="15">K00500041</strain>
        <strain evidence="9 16">M09401471</strain>
        <strain evidence="10 20">P00601463</strain>
    </source>
</reference>
<evidence type="ECO:0000313" key="7">
    <source>
        <dbReference type="EMBL" id="COU67769.1"/>
    </source>
</evidence>
<evidence type="ECO:0000313" key="15">
    <source>
        <dbReference type="Proteomes" id="UP000038802"/>
    </source>
</evidence>
<dbReference type="SUPFAM" id="SSF54001">
    <property type="entry name" value="Cysteine proteinases"/>
    <property type="match status" value="1"/>
</dbReference>
<proteinExistence type="predicted"/>
<dbReference type="Gene3D" id="3.10.620.30">
    <property type="match status" value="1"/>
</dbReference>
<evidence type="ECO:0000313" key="2">
    <source>
        <dbReference type="EMBL" id="CFE35027.1"/>
    </source>
</evidence>